<keyword evidence="2" id="KW-0378">Hydrolase</keyword>
<feature type="transmembrane region" description="Helical" evidence="1">
    <location>
        <begin position="95"/>
        <end position="118"/>
    </location>
</feature>
<dbReference type="PANTHER" id="PTHR36844:SF1">
    <property type="entry name" value="PROTEASE PRSW"/>
    <property type="match status" value="1"/>
</dbReference>
<proteinExistence type="predicted"/>
<comment type="caution">
    <text evidence="2">The sequence shown here is derived from an EMBL/GenBank/DDBJ whole genome shotgun (WGS) entry which is preliminary data.</text>
</comment>
<feature type="transmembrane region" description="Helical" evidence="1">
    <location>
        <begin position="6"/>
        <end position="24"/>
    </location>
</feature>
<sequence>MDALLITWVALAPGLLFLAALWLFDSHGLTRPGRLLGVVLAGGACALLALVLGSVLRHALALDALRYARWVAPFLDESLKALVVVALLRLHRIGFLVDAAILGFAAGLGFAMAGSAGYMLAAPHAPLATWVVRGLGTALMQGALTALFAMLLLEVLYTVQHLRGLAMAGCLAAAIALHTAFDQFWLSPLASALGCLLLLPVLLYGVLRAGQARLARWLGPDASLDPQFLALLSSPGPAGDSPRGRYLQALRRHFDGPVAQDIQAYLRAYTALALRARQRQQARDAGGPLSAGESLAVHFDALDALAQRIGRTGLLALAPLLPMSRQALWRAATQGAAARPSVTPATP</sequence>
<evidence type="ECO:0000256" key="1">
    <source>
        <dbReference type="SAM" id="Phobius"/>
    </source>
</evidence>
<dbReference type="RefSeq" id="WP_193781756.1">
    <property type="nucleotide sequence ID" value="NZ_JADDOJ010000084.1"/>
</dbReference>
<keyword evidence="1" id="KW-0812">Transmembrane</keyword>
<dbReference type="EMBL" id="JADDOJ010000084">
    <property type="protein sequence ID" value="MBE7942201.1"/>
    <property type="molecule type" value="Genomic_DNA"/>
</dbReference>
<reference evidence="2 3" key="1">
    <citation type="submission" date="2020-10" db="EMBL/GenBank/DDBJ databases">
        <title>Draft genome of Ramlibacter aquaticus LMG 30558.</title>
        <authorList>
            <person name="Props R."/>
        </authorList>
    </citation>
    <scope>NUCLEOTIDE SEQUENCE [LARGE SCALE GENOMIC DNA]</scope>
    <source>
        <strain evidence="2 3">LMG 30558</strain>
    </source>
</reference>
<dbReference type="Proteomes" id="UP000715965">
    <property type="component" value="Unassembled WGS sequence"/>
</dbReference>
<keyword evidence="3" id="KW-1185">Reference proteome</keyword>
<feature type="transmembrane region" description="Helical" evidence="1">
    <location>
        <begin position="138"/>
        <end position="157"/>
    </location>
</feature>
<evidence type="ECO:0000313" key="2">
    <source>
        <dbReference type="EMBL" id="MBE7942201.1"/>
    </source>
</evidence>
<dbReference type="PANTHER" id="PTHR36844">
    <property type="entry name" value="PROTEASE PRSW"/>
    <property type="match status" value="1"/>
</dbReference>
<dbReference type="InterPro" id="IPR026898">
    <property type="entry name" value="PrsW"/>
</dbReference>
<protein>
    <submittedName>
        <fullName evidence="2">PrsW family intramembrane metalloprotease</fullName>
    </submittedName>
</protein>
<keyword evidence="2" id="KW-0482">Metalloprotease</keyword>
<gene>
    <name evidence="2" type="ORF">IM725_16630</name>
</gene>
<accession>A0ABR9SIK4</accession>
<dbReference type="Pfam" id="PF13367">
    <property type="entry name" value="PrsW-protease"/>
    <property type="match status" value="1"/>
</dbReference>
<keyword evidence="1" id="KW-1133">Transmembrane helix</keyword>
<dbReference type="GO" id="GO:0008237">
    <property type="term" value="F:metallopeptidase activity"/>
    <property type="evidence" value="ECO:0007669"/>
    <property type="project" value="UniProtKB-KW"/>
</dbReference>
<name>A0ABR9SIK4_9BURK</name>
<organism evidence="2 3">
    <name type="scientific">Ramlibacter aquaticus</name>
    <dbReference type="NCBI Taxonomy" id="2780094"/>
    <lineage>
        <taxon>Bacteria</taxon>
        <taxon>Pseudomonadati</taxon>
        <taxon>Pseudomonadota</taxon>
        <taxon>Betaproteobacteria</taxon>
        <taxon>Burkholderiales</taxon>
        <taxon>Comamonadaceae</taxon>
        <taxon>Ramlibacter</taxon>
    </lineage>
</organism>
<keyword evidence="2" id="KW-0645">Protease</keyword>
<feature type="transmembrane region" description="Helical" evidence="1">
    <location>
        <begin position="187"/>
        <end position="207"/>
    </location>
</feature>
<keyword evidence="1" id="KW-0472">Membrane</keyword>
<evidence type="ECO:0000313" key="3">
    <source>
        <dbReference type="Proteomes" id="UP000715965"/>
    </source>
</evidence>
<feature type="transmembrane region" description="Helical" evidence="1">
    <location>
        <begin position="36"/>
        <end position="55"/>
    </location>
</feature>
<feature type="transmembrane region" description="Helical" evidence="1">
    <location>
        <begin position="164"/>
        <end position="181"/>
    </location>
</feature>